<proteinExistence type="inferred from homology"/>
<dbReference type="Pfam" id="PF02594">
    <property type="entry name" value="DUF167"/>
    <property type="match status" value="1"/>
</dbReference>
<protein>
    <recommendedName>
        <fullName evidence="2">UPF0235 protein D1222_01615</fullName>
    </recommendedName>
</protein>
<comment type="caution">
    <text evidence="3">The sequence shown here is derived from an EMBL/GenBank/DDBJ whole genome shotgun (WGS) entry which is preliminary data.</text>
</comment>
<dbReference type="SUPFAM" id="SSF69786">
    <property type="entry name" value="YggU-like"/>
    <property type="match status" value="1"/>
</dbReference>
<dbReference type="RefSeq" id="WP_119452494.1">
    <property type="nucleotide sequence ID" value="NZ_QWGA01000003.1"/>
</dbReference>
<dbReference type="PANTHER" id="PTHR13420">
    <property type="entry name" value="UPF0235 PROTEIN C15ORF40"/>
    <property type="match status" value="1"/>
</dbReference>
<sequence>MRLSVRVTPNASADRIEDLTHDADGRPSLKVRVRAVPEKGKANVAVEALLAKALGLPKSAVKVVTGQASRTKGVDIETENGSAAARQIEEWMGDG</sequence>
<dbReference type="Proteomes" id="UP000265845">
    <property type="component" value="Unassembled WGS sequence"/>
</dbReference>
<evidence type="ECO:0000256" key="2">
    <source>
        <dbReference type="HAMAP-Rule" id="MF_00634"/>
    </source>
</evidence>
<accession>A0A399RL32</accession>
<dbReference type="Gene3D" id="3.30.1200.10">
    <property type="entry name" value="YggU-like"/>
    <property type="match status" value="1"/>
</dbReference>
<dbReference type="HAMAP" id="MF_00634">
    <property type="entry name" value="UPF0235"/>
    <property type="match status" value="1"/>
</dbReference>
<name>A0A399RL32_9PROT</name>
<dbReference type="InterPro" id="IPR036591">
    <property type="entry name" value="YggU-like_sf"/>
</dbReference>
<dbReference type="InterPro" id="IPR003746">
    <property type="entry name" value="DUF167"/>
</dbReference>
<dbReference type="OrthoDB" id="3176309at2"/>
<evidence type="ECO:0000313" key="3">
    <source>
        <dbReference type="EMBL" id="RIJ30994.1"/>
    </source>
</evidence>
<dbReference type="AlphaFoldDB" id="A0A399RL32"/>
<comment type="similarity">
    <text evidence="1 2">Belongs to the UPF0235 family.</text>
</comment>
<evidence type="ECO:0000256" key="1">
    <source>
        <dbReference type="ARBA" id="ARBA00010364"/>
    </source>
</evidence>
<reference evidence="3 4" key="1">
    <citation type="submission" date="2018-08" db="EMBL/GenBank/DDBJ databases">
        <title>Henriciella mobilis sp. nov., isolated from seawater.</title>
        <authorList>
            <person name="Cheng H."/>
            <person name="Wu Y.-H."/>
            <person name="Xu X.-W."/>
            <person name="Guo L.-L."/>
        </authorList>
    </citation>
    <scope>NUCLEOTIDE SEQUENCE [LARGE SCALE GENOMIC DNA]</scope>
    <source>
        <strain evidence="3 4">CCUG67844</strain>
    </source>
</reference>
<dbReference type="NCBIfam" id="TIGR00251">
    <property type="entry name" value="DUF167 family protein"/>
    <property type="match status" value="1"/>
</dbReference>
<organism evidence="3 4">
    <name type="scientific">Henriciella algicola</name>
    <dbReference type="NCBI Taxonomy" id="1608422"/>
    <lineage>
        <taxon>Bacteria</taxon>
        <taxon>Pseudomonadati</taxon>
        <taxon>Pseudomonadota</taxon>
        <taxon>Alphaproteobacteria</taxon>
        <taxon>Hyphomonadales</taxon>
        <taxon>Hyphomonadaceae</taxon>
        <taxon>Henriciella</taxon>
    </lineage>
</organism>
<gene>
    <name evidence="3" type="ORF">D1222_01615</name>
</gene>
<evidence type="ECO:0000313" key="4">
    <source>
        <dbReference type="Proteomes" id="UP000265845"/>
    </source>
</evidence>
<dbReference type="GO" id="GO:0005737">
    <property type="term" value="C:cytoplasm"/>
    <property type="evidence" value="ECO:0007669"/>
    <property type="project" value="TreeGrafter"/>
</dbReference>
<dbReference type="SMART" id="SM01152">
    <property type="entry name" value="DUF167"/>
    <property type="match status" value="1"/>
</dbReference>
<dbReference type="PANTHER" id="PTHR13420:SF7">
    <property type="entry name" value="UPF0235 PROTEIN C15ORF40"/>
    <property type="match status" value="1"/>
</dbReference>
<dbReference type="EMBL" id="QWGA01000003">
    <property type="protein sequence ID" value="RIJ30994.1"/>
    <property type="molecule type" value="Genomic_DNA"/>
</dbReference>
<keyword evidence="4" id="KW-1185">Reference proteome</keyword>